<gene>
    <name evidence="2" type="ORF">FHS29_003451</name>
</gene>
<comment type="caution">
    <text evidence="2">The sequence shown here is derived from an EMBL/GenBank/DDBJ whole genome shotgun (WGS) entry which is preliminary data.</text>
</comment>
<feature type="domain" description="DUF397" evidence="1">
    <location>
        <begin position="3"/>
        <end position="53"/>
    </location>
</feature>
<dbReference type="Pfam" id="PF04149">
    <property type="entry name" value="DUF397"/>
    <property type="match status" value="1"/>
</dbReference>
<organism evidence="2 3">
    <name type="scientific">Saccharothrix tamanrassetensis</name>
    <dbReference type="NCBI Taxonomy" id="1051531"/>
    <lineage>
        <taxon>Bacteria</taxon>
        <taxon>Bacillati</taxon>
        <taxon>Actinomycetota</taxon>
        <taxon>Actinomycetes</taxon>
        <taxon>Pseudonocardiales</taxon>
        <taxon>Pseudonocardiaceae</taxon>
        <taxon>Saccharothrix</taxon>
    </lineage>
</organism>
<reference evidence="2 3" key="1">
    <citation type="submission" date="2020-08" db="EMBL/GenBank/DDBJ databases">
        <title>Genomic Encyclopedia of Type Strains, Phase III (KMG-III): the genomes of soil and plant-associated and newly described type strains.</title>
        <authorList>
            <person name="Whitman W."/>
        </authorList>
    </citation>
    <scope>NUCLEOTIDE SEQUENCE [LARGE SCALE GENOMIC DNA]</scope>
    <source>
        <strain evidence="2 3">CECT 8640</strain>
    </source>
</reference>
<evidence type="ECO:0000313" key="3">
    <source>
        <dbReference type="Proteomes" id="UP000547510"/>
    </source>
</evidence>
<dbReference type="Proteomes" id="UP000547510">
    <property type="component" value="Unassembled WGS sequence"/>
</dbReference>
<dbReference type="RefSeq" id="WP_184691648.1">
    <property type="nucleotide sequence ID" value="NZ_JACHJN010000005.1"/>
</dbReference>
<proteinExistence type="predicted"/>
<dbReference type="EMBL" id="JACHJN010000005">
    <property type="protein sequence ID" value="MBB5956858.1"/>
    <property type="molecule type" value="Genomic_DNA"/>
</dbReference>
<evidence type="ECO:0000313" key="2">
    <source>
        <dbReference type="EMBL" id="MBB5956858.1"/>
    </source>
</evidence>
<evidence type="ECO:0000259" key="1">
    <source>
        <dbReference type="Pfam" id="PF04149"/>
    </source>
</evidence>
<keyword evidence="3" id="KW-1185">Reference proteome</keyword>
<protein>
    <submittedName>
        <fullName evidence="2">Fermentation-respiration switch protein FrsA (DUF1100 family)</fullName>
    </submittedName>
</protein>
<name>A0A841CL08_9PSEU</name>
<sequence length="59" mass="6292">MTEWRKSSRSTNTDSCVEVAGGLAAVRDSKNPDGPRLAFRGARSVAALLAAVRRGRFDG</sequence>
<dbReference type="InterPro" id="IPR007278">
    <property type="entry name" value="DUF397"/>
</dbReference>
<accession>A0A841CL08</accession>
<dbReference type="AlphaFoldDB" id="A0A841CL08"/>